<dbReference type="InterPro" id="IPR005627">
    <property type="entry name" value="CutC-like"/>
</dbReference>
<reference evidence="4" key="1">
    <citation type="journal article" date="2019" name="Int. J. Syst. Evol. Microbiol.">
        <title>The Global Catalogue of Microorganisms (GCM) 10K type strain sequencing project: providing services to taxonomists for standard genome sequencing and annotation.</title>
        <authorList>
            <consortium name="The Broad Institute Genomics Platform"/>
            <consortium name="The Broad Institute Genome Sequencing Center for Infectious Disease"/>
            <person name="Wu L."/>
            <person name="Ma J."/>
        </authorList>
    </citation>
    <scope>NUCLEOTIDE SEQUENCE [LARGE SCALE GENOMIC DNA]</scope>
    <source>
        <strain evidence="4">CGMCC 1.12923</strain>
    </source>
</reference>
<dbReference type="EMBL" id="BMGJ01000011">
    <property type="protein sequence ID" value="GGD70748.1"/>
    <property type="molecule type" value="Genomic_DNA"/>
</dbReference>
<organism evidence="3 4">
    <name type="scientific">Lacimicrobium alkaliphilum</name>
    <dbReference type="NCBI Taxonomy" id="1526571"/>
    <lineage>
        <taxon>Bacteria</taxon>
        <taxon>Pseudomonadati</taxon>
        <taxon>Pseudomonadota</taxon>
        <taxon>Gammaproteobacteria</taxon>
        <taxon>Alteromonadales</taxon>
        <taxon>Alteromonadaceae</taxon>
        <taxon>Lacimicrobium</taxon>
    </lineage>
</organism>
<dbReference type="RefSeq" id="WP_099035383.1">
    <property type="nucleotide sequence ID" value="NZ_BMGJ01000011.1"/>
</dbReference>
<sequence length="240" mass="25530">MNELEICLDADDLDALAEQIRTVRTGGAARIELCGAMAQQGLTPGVEAMQIAREAFGEAPGLLVMVRPRSGDFCYQPQHVAQMSQTIEQAADAGADGIVLGLLDKHQTLDLMQLGPLVEQAKQAQMAVTFHRAFDAIEHWQPALDSLIELGVDRLLSAGTPWGSADGVMLGLGRLREMANRAQGHIELVVGGGIGLSNLSAIRSGLPVRQYPISFHSHSAVLTQGRVDPVKVAGLANLLV</sequence>
<keyword evidence="4" id="KW-1185">Reference proteome</keyword>
<dbReference type="PANTHER" id="PTHR12598:SF0">
    <property type="entry name" value="COPPER HOMEOSTASIS PROTEIN CUTC HOMOLOG"/>
    <property type="match status" value="1"/>
</dbReference>
<comment type="similarity">
    <text evidence="1">Belongs to the CutC family.</text>
</comment>
<accession>A0ABQ1RHK5</accession>
<dbReference type="Proteomes" id="UP000614272">
    <property type="component" value="Unassembled WGS sequence"/>
</dbReference>
<proteinExistence type="inferred from homology"/>
<dbReference type="SUPFAM" id="SSF110395">
    <property type="entry name" value="CutC-like"/>
    <property type="match status" value="1"/>
</dbReference>
<evidence type="ECO:0000313" key="3">
    <source>
        <dbReference type="EMBL" id="GGD70748.1"/>
    </source>
</evidence>
<dbReference type="PANTHER" id="PTHR12598">
    <property type="entry name" value="COPPER HOMEOSTASIS PROTEIN CUTC"/>
    <property type="match status" value="1"/>
</dbReference>
<gene>
    <name evidence="3" type="primary">cutC</name>
    <name evidence="3" type="ORF">GCM10011357_27290</name>
</gene>
<name>A0ABQ1RHK5_9ALTE</name>
<dbReference type="Gene3D" id="3.20.20.380">
    <property type="entry name" value="Copper homeostasis (CutC) domain"/>
    <property type="match status" value="1"/>
</dbReference>
<dbReference type="Pfam" id="PF03932">
    <property type="entry name" value="CutC"/>
    <property type="match status" value="1"/>
</dbReference>
<dbReference type="InterPro" id="IPR036822">
    <property type="entry name" value="CutC-like_dom_sf"/>
</dbReference>
<evidence type="ECO:0000256" key="1">
    <source>
        <dbReference type="ARBA" id="ARBA00007768"/>
    </source>
</evidence>
<protein>
    <recommendedName>
        <fullName evidence="2">Copper homeostasis protein cutC homolog</fullName>
    </recommendedName>
</protein>
<evidence type="ECO:0000313" key="4">
    <source>
        <dbReference type="Proteomes" id="UP000614272"/>
    </source>
</evidence>
<evidence type="ECO:0000256" key="2">
    <source>
        <dbReference type="ARBA" id="ARBA00019014"/>
    </source>
</evidence>
<comment type="caution">
    <text evidence="3">The sequence shown here is derived from an EMBL/GenBank/DDBJ whole genome shotgun (WGS) entry which is preliminary data.</text>
</comment>